<feature type="compositionally biased region" description="Basic and acidic residues" evidence="2">
    <location>
        <begin position="820"/>
        <end position="831"/>
    </location>
</feature>
<feature type="compositionally biased region" description="Basic and acidic residues" evidence="2">
    <location>
        <begin position="1036"/>
        <end position="1060"/>
    </location>
</feature>
<name>A0A1Z1C4I3_CLAUC</name>
<evidence type="ECO:0000313" key="4">
    <source>
        <dbReference type="EMBL" id="AUW31391.1"/>
    </source>
</evidence>
<feature type="region of interest" description="Disordered" evidence="2">
    <location>
        <begin position="1165"/>
        <end position="1186"/>
    </location>
</feature>
<evidence type="ECO:0000313" key="3">
    <source>
        <dbReference type="EMBL" id="ANM86490.1"/>
    </source>
</evidence>
<protein>
    <recommendedName>
        <fullName evidence="5">Fungal N-terminal domain-containing protein</fullName>
    </recommendedName>
</protein>
<evidence type="ECO:0008006" key="5">
    <source>
        <dbReference type="Google" id="ProtNLM"/>
    </source>
</evidence>
<feature type="compositionally biased region" description="Basic and acidic residues" evidence="2">
    <location>
        <begin position="209"/>
        <end position="227"/>
    </location>
</feature>
<feature type="region of interest" description="Disordered" evidence="2">
    <location>
        <begin position="991"/>
        <end position="1134"/>
    </location>
</feature>
<sequence>MRTPEGQKLLAETVHMLGLLHIGNTFSTFCNPMAGIGEASAIIAVAQAGICLSMAIISYVSDARDAPGSISRLGNEIKSTSGRLEEIAEIIKDNASTRLLLDTAVGDATRCSSDCELILAQVSNLLVKGGWGREPTGLSKDDIDTSVFAYLRWPFLKTRLDTPRAELQRIKADLCLLFNVAMARKSSNPLENAYAQKIPLLTKKKEKAARRLEEARHRARESHDNHHATRIRSPRASSRRIIEIEEEDPELSQRFLEFELQSAKEQEDRSMRERAALLQAEKDRKAKAEEDQQREIAQNAIEDYRLEQEKLKAQTTARDKQLSGELLALGLGRKQINSILAIPSFNLDNVRSNVIESQRTSPAEVARSPRPHRKRRGGFPIKFTPWGDNHNSKLSDNESNPVESNLQRHSSCQYKREIDSQKSIELWLVDIFSRQHTELALSEPWISQKLKKIEKSNDVWHRFAQLQSTWRVVIQEFLKARNEAQKPEHAWKIIHIGLPRRMTKLSMFGHHHGGQLVRLILSRSMSAVQAVNIVFVLKSRSDEMLPSTNRKSTYLPRQLVSTFAIRGSRYDYKDAFEVPAHIPELEEVTDKAYVMIPEALTAEQVDELASLTYSMQIVPLKAKLSFVYKVIEKQAHEDGWKGVYGHSSPGPDLTPAQEFLENPERGRRADSRPGNPRELRSKIEGSIDYLEQQRSDIGESPIHEDLVWLQEIDSRISVLKRRLAKLDTTTAKTKDTGYDDAPDGMPSQSYSKPYSALVARPSEEEILHRENGERGSKIGSEDDLNLRIVNKRSRPRSVSSHTLLSLGPSRERLSNNYRKGSLEPKGPDRLPRGRTRRTSWEDDKTIPIRGKTHNMTINENDTIEHDEKRVVFEVQDHRKRYGNKADSRDRDDRLIKYQPREDLGKRLEKQGHEYGGQTQLSTTTRPHKYTKVDRKELGPDTLDAYQVPWERMKGDSKYIIIRGLIPKADQRILFEHEKKLQEMRLSLNAKQKTRGYKEKSDVEWPKREISSERENTWSNGRESRALVLRKPRGRHSSHDRPSRKPHYDDGIRIGAAHDRPQSPSPPPLSSKSKTSTSYKLFSSSDGSRDRLSNRPSMPFPSSSVAWESIGEASSSVELSDDDEEDDDFHETTKDDRTDLIAKALSRYTTFEADEDVIAGAKSSLPTVDAAESSMVRESRSTTPRYPMALKDAELSWEKMQMRKSQAEDEGNIATSFDLHYRENPAMQRLKEWEDEASMRDDAKAEKIESVGGAYGLQASQMPLHSGSAVPTTAEDGVSGDQDSVEEAQQALPRLAIQWHGRHDDSATEEQKDYTGEQRLEKVKGADGIRANHLGDISVRPANLADYTGSHTNQNIRTEKSHEDNSLTKCLPNRTPTSIIHSTCSPAQLPSQSESEKEPATRVGTQFHEVDSEWSRKEKETFERRNISRRATVEDESIEDDSKLELELFQGD</sequence>
<feature type="compositionally biased region" description="Basic and acidic residues" evidence="2">
    <location>
        <begin position="662"/>
        <end position="686"/>
    </location>
</feature>
<feature type="region of interest" description="Disordered" evidence="2">
    <location>
        <begin position="1253"/>
        <end position="1288"/>
    </location>
</feature>
<reference evidence="4" key="2">
    <citation type="submission" date="2017-12" db="EMBL/GenBank/DDBJ databases">
        <title>Genome Sequencing Reveals a Rich Biosynthetic Potential.</title>
        <authorList>
            <person name="Bertrand R.L."/>
            <person name="Abdel-Hameed M.E."/>
            <person name="Sorensen J.L."/>
        </authorList>
    </citation>
    <scope>NUCLEOTIDE SEQUENCE</scope>
</reference>
<feature type="region of interest" description="Disordered" evidence="2">
    <location>
        <begin position="792"/>
        <end position="839"/>
    </location>
</feature>
<dbReference type="EMBL" id="KX264265">
    <property type="protein sequence ID" value="ANM86490.1"/>
    <property type="molecule type" value="Genomic_DNA"/>
</dbReference>
<keyword evidence="1" id="KW-0175">Coiled coil</keyword>
<accession>A0A1Z1C4I3</accession>
<dbReference type="EMBL" id="MG777511">
    <property type="protein sequence ID" value="AUW31391.1"/>
    <property type="molecule type" value="Genomic_DNA"/>
</dbReference>
<feature type="compositionally biased region" description="Acidic residues" evidence="2">
    <location>
        <begin position="1118"/>
        <end position="1128"/>
    </location>
</feature>
<evidence type="ECO:0000256" key="1">
    <source>
        <dbReference type="SAM" id="Coils"/>
    </source>
</evidence>
<evidence type="ECO:0000256" key="2">
    <source>
        <dbReference type="SAM" id="MobiDB-lite"/>
    </source>
</evidence>
<organism evidence="3">
    <name type="scientific">Cladonia uncialis subsp. uncialis</name>
    <dbReference type="NCBI Taxonomy" id="180999"/>
    <lineage>
        <taxon>Eukaryota</taxon>
        <taxon>Fungi</taxon>
        <taxon>Dikarya</taxon>
        <taxon>Ascomycota</taxon>
        <taxon>Pezizomycotina</taxon>
        <taxon>Lecanoromycetes</taxon>
        <taxon>OSLEUM clade</taxon>
        <taxon>Lecanoromycetidae</taxon>
        <taxon>Lecanorales</taxon>
        <taxon>Lecanorineae</taxon>
        <taxon>Cladoniaceae</taxon>
        <taxon>Cladonia</taxon>
    </lineage>
</organism>
<feature type="region of interest" description="Disordered" evidence="2">
    <location>
        <begin position="1383"/>
        <end position="1451"/>
    </location>
</feature>
<feature type="region of interest" description="Disordered" evidence="2">
    <location>
        <begin position="358"/>
        <end position="408"/>
    </location>
</feature>
<feature type="compositionally biased region" description="Polar residues" evidence="2">
    <location>
        <begin position="397"/>
        <end position="408"/>
    </location>
</feature>
<feature type="compositionally biased region" description="Polar residues" evidence="2">
    <location>
        <begin position="1383"/>
        <end position="1392"/>
    </location>
</feature>
<feature type="region of interest" description="Disordered" evidence="2">
    <location>
        <begin position="209"/>
        <end position="237"/>
    </location>
</feature>
<reference evidence="3" key="1">
    <citation type="submission" date="2016-05" db="EMBL/GenBank/DDBJ databases">
        <title>Lichen genome sequencing reveals its rich biosynthetic potential.</title>
        <authorList>
            <person name="Bertrand R.L."/>
            <person name="Abdel-Hameed M."/>
            <person name="Sorensen J.L."/>
        </authorList>
    </citation>
    <scope>NUCLEOTIDE SEQUENCE</scope>
</reference>
<feature type="compositionally biased region" description="Basic and acidic residues" evidence="2">
    <location>
        <begin position="995"/>
        <end position="1015"/>
    </location>
</feature>
<feature type="region of interest" description="Disordered" evidence="2">
    <location>
        <begin position="640"/>
        <end position="686"/>
    </location>
</feature>
<feature type="coiled-coil region" evidence="1">
    <location>
        <begin position="278"/>
        <end position="314"/>
    </location>
</feature>
<feature type="compositionally biased region" description="Basic and acidic residues" evidence="2">
    <location>
        <begin position="1407"/>
        <end position="1425"/>
    </location>
</feature>
<proteinExistence type="predicted"/>
<feature type="compositionally biased region" description="Low complexity" evidence="2">
    <location>
        <begin position="1069"/>
        <end position="1084"/>
    </location>
</feature>
<feature type="compositionally biased region" description="Polar residues" evidence="2">
    <location>
        <begin position="1093"/>
        <end position="1105"/>
    </location>
</feature>